<evidence type="ECO:0000256" key="10">
    <source>
        <dbReference type="ARBA" id="ARBA00023170"/>
    </source>
</evidence>
<dbReference type="PANTHER" id="PTHR42878">
    <property type="entry name" value="TWO-COMPONENT HISTIDINE KINASE"/>
    <property type="match status" value="1"/>
</dbReference>
<dbReference type="GO" id="GO:0009584">
    <property type="term" value="P:detection of visible light"/>
    <property type="evidence" value="ECO:0007669"/>
    <property type="project" value="InterPro"/>
</dbReference>
<keyword evidence="9" id="KW-0157">Chromophore</keyword>
<dbReference type="InterPro" id="IPR036097">
    <property type="entry name" value="HisK_dim/P_sf"/>
</dbReference>
<dbReference type="FunFam" id="3.30.565.10:FF:000006">
    <property type="entry name" value="Sensor histidine kinase WalK"/>
    <property type="match status" value="1"/>
</dbReference>
<evidence type="ECO:0000256" key="6">
    <source>
        <dbReference type="ARBA" id="ARBA00022606"/>
    </source>
</evidence>
<comment type="caution">
    <text evidence="13">The sequence shown here is derived from an EMBL/GenBank/DDBJ whole genome shotgun (WGS) entry which is preliminary data.</text>
</comment>
<dbReference type="GO" id="GO:0005524">
    <property type="term" value="F:ATP binding"/>
    <property type="evidence" value="ECO:0007669"/>
    <property type="project" value="UniProtKB-KW"/>
</dbReference>
<keyword evidence="13" id="KW-0547">Nucleotide-binding</keyword>
<dbReference type="GO" id="GO:0009881">
    <property type="term" value="F:photoreceptor activity"/>
    <property type="evidence" value="ECO:0007669"/>
    <property type="project" value="UniProtKB-KW"/>
</dbReference>
<dbReference type="SUPFAM" id="SSF47384">
    <property type="entry name" value="Homodimeric domain of signal transducing histidine kinase"/>
    <property type="match status" value="1"/>
</dbReference>
<evidence type="ECO:0000256" key="1">
    <source>
        <dbReference type="ARBA" id="ARBA00000085"/>
    </source>
</evidence>
<dbReference type="PROSITE" id="PS50109">
    <property type="entry name" value="HIS_KIN"/>
    <property type="match status" value="1"/>
</dbReference>
<evidence type="ECO:0000259" key="12">
    <source>
        <dbReference type="PROSITE" id="PS50109"/>
    </source>
</evidence>
<dbReference type="PANTHER" id="PTHR42878:SF15">
    <property type="entry name" value="BACTERIOPHYTOCHROME"/>
    <property type="match status" value="1"/>
</dbReference>
<comment type="similarity">
    <text evidence="2">In the N-terminal section; belongs to the phytochrome family.</text>
</comment>
<dbReference type="InterPro" id="IPR050351">
    <property type="entry name" value="BphY/WalK/GraS-like"/>
</dbReference>
<dbReference type="SUPFAM" id="SSF55785">
    <property type="entry name" value="PYP-like sensor domain (PAS domain)"/>
    <property type="match status" value="1"/>
</dbReference>
<dbReference type="InterPro" id="IPR001294">
    <property type="entry name" value="Phytochrome"/>
</dbReference>
<keyword evidence="8" id="KW-0418">Kinase</keyword>
<dbReference type="InterPro" id="IPR029016">
    <property type="entry name" value="GAF-like_dom_sf"/>
</dbReference>
<keyword evidence="6" id="KW-0716">Sensory transduction</keyword>
<dbReference type="SUPFAM" id="SSF55874">
    <property type="entry name" value="ATPase domain of HSP90 chaperone/DNA topoisomerase II/histidine kinase"/>
    <property type="match status" value="1"/>
</dbReference>
<dbReference type="Gene3D" id="1.10.287.130">
    <property type="match status" value="1"/>
</dbReference>
<dbReference type="EMBL" id="JAOTPL010000001">
    <property type="protein sequence ID" value="MCU7693168.1"/>
    <property type="molecule type" value="Genomic_DNA"/>
</dbReference>
<dbReference type="Pfam" id="PF00512">
    <property type="entry name" value="HisKA"/>
    <property type="match status" value="1"/>
</dbReference>
<gene>
    <name evidence="13" type="ORF">OD355_01415</name>
</gene>
<accession>A0AAE3IJZ4</accession>
<dbReference type="InterPro" id="IPR003594">
    <property type="entry name" value="HATPase_dom"/>
</dbReference>
<dbReference type="GO" id="GO:0000155">
    <property type="term" value="F:phosphorelay sensor kinase activity"/>
    <property type="evidence" value="ECO:0007669"/>
    <property type="project" value="InterPro"/>
</dbReference>
<feature type="domain" description="Phytochrome chromophore attachment site" evidence="11">
    <location>
        <begin position="141"/>
        <end position="296"/>
    </location>
</feature>
<dbReference type="Gene3D" id="3.30.450.40">
    <property type="match status" value="1"/>
</dbReference>
<dbReference type="PROSITE" id="PS50046">
    <property type="entry name" value="PHYTOCHROME_2"/>
    <property type="match status" value="1"/>
</dbReference>
<dbReference type="PRINTS" id="PR01033">
    <property type="entry name" value="PHYTOCHROME"/>
</dbReference>
<dbReference type="GO" id="GO:0000156">
    <property type="term" value="F:phosphorelay response regulator activity"/>
    <property type="evidence" value="ECO:0007669"/>
    <property type="project" value="TreeGrafter"/>
</dbReference>
<dbReference type="GO" id="GO:0006355">
    <property type="term" value="P:regulation of DNA-templated transcription"/>
    <property type="evidence" value="ECO:0007669"/>
    <property type="project" value="InterPro"/>
</dbReference>
<dbReference type="InterPro" id="IPR005467">
    <property type="entry name" value="His_kinase_dom"/>
</dbReference>
<dbReference type="Gene3D" id="3.30.450.270">
    <property type="match status" value="1"/>
</dbReference>
<evidence type="ECO:0000256" key="7">
    <source>
        <dbReference type="ARBA" id="ARBA00022679"/>
    </source>
</evidence>
<dbReference type="Pfam" id="PF08446">
    <property type="entry name" value="PAS_2"/>
    <property type="match status" value="1"/>
</dbReference>
<dbReference type="GO" id="GO:0007234">
    <property type="term" value="P:osmosensory signaling via phosphorelay pathway"/>
    <property type="evidence" value="ECO:0007669"/>
    <property type="project" value="TreeGrafter"/>
</dbReference>
<dbReference type="InterPro" id="IPR013654">
    <property type="entry name" value="PAS_2"/>
</dbReference>
<evidence type="ECO:0000259" key="11">
    <source>
        <dbReference type="PROSITE" id="PS50046"/>
    </source>
</evidence>
<dbReference type="InterPro" id="IPR043150">
    <property type="entry name" value="Phytochrome_PHY_sf"/>
</dbReference>
<dbReference type="Gene3D" id="3.30.565.10">
    <property type="entry name" value="Histidine kinase-like ATPase, C-terminal domain"/>
    <property type="match status" value="1"/>
</dbReference>
<reference evidence="13" key="1">
    <citation type="submission" date="2022-10" db="EMBL/GenBank/DDBJ databases">
        <authorList>
            <person name="Kim H.S."/>
            <person name="Kim J.-S."/>
            <person name="Suh M.K."/>
            <person name="Eom M.K."/>
            <person name="Lee J.-S."/>
        </authorList>
    </citation>
    <scope>NUCLEOTIDE SEQUENCE</scope>
    <source>
        <strain evidence="13">LIP-5</strain>
    </source>
</reference>
<dbReference type="InterPro" id="IPR036890">
    <property type="entry name" value="HATPase_C_sf"/>
</dbReference>
<dbReference type="SUPFAM" id="SSF55781">
    <property type="entry name" value="GAF domain-like"/>
    <property type="match status" value="2"/>
</dbReference>
<evidence type="ECO:0000256" key="5">
    <source>
        <dbReference type="ARBA" id="ARBA00022553"/>
    </source>
</evidence>
<dbReference type="InterPro" id="IPR016132">
    <property type="entry name" value="Phyto_chromo_attachment"/>
</dbReference>
<dbReference type="GO" id="GO:0030295">
    <property type="term" value="F:protein kinase activator activity"/>
    <property type="evidence" value="ECO:0007669"/>
    <property type="project" value="TreeGrafter"/>
</dbReference>
<dbReference type="EC" id="2.7.13.3" evidence="3"/>
<dbReference type="Pfam" id="PF02518">
    <property type="entry name" value="HATPase_c"/>
    <property type="match status" value="1"/>
</dbReference>
<dbReference type="InterPro" id="IPR035965">
    <property type="entry name" value="PAS-like_dom_sf"/>
</dbReference>
<dbReference type="AlphaFoldDB" id="A0AAE3IJZ4"/>
<keyword evidence="10" id="KW-0675">Receptor</keyword>
<comment type="catalytic activity">
    <reaction evidence="1">
        <text>ATP + protein L-histidine = ADP + protein N-phospho-L-histidine.</text>
        <dbReference type="EC" id="2.7.13.3"/>
    </reaction>
</comment>
<evidence type="ECO:0000313" key="13">
    <source>
        <dbReference type="EMBL" id="MCU7693168.1"/>
    </source>
</evidence>
<evidence type="ECO:0000256" key="4">
    <source>
        <dbReference type="ARBA" id="ARBA00022543"/>
    </source>
</evidence>
<dbReference type="SMART" id="SM00387">
    <property type="entry name" value="HATPase_c"/>
    <property type="match status" value="1"/>
</dbReference>
<keyword evidence="4" id="KW-0600">Photoreceptor protein</keyword>
<feature type="domain" description="Histidine kinase" evidence="12">
    <location>
        <begin position="525"/>
        <end position="736"/>
    </location>
</feature>
<evidence type="ECO:0000256" key="2">
    <source>
        <dbReference type="ARBA" id="ARBA00006402"/>
    </source>
</evidence>
<evidence type="ECO:0000313" key="14">
    <source>
        <dbReference type="Proteomes" id="UP001209317"/>
    </source>
</evidence>
<evidence type="ECO:0000256" key="8">
    <source>
        <dbReference type="ARBA" id="ARBA00022777"/>
    </source>
</evidence>
<organism evidence="13 14">
    <name type="scientific">Haoranjiania flava</name>
    <dbReference type="NCBI Taxonomy" id="1856322"/>
    <lineage>
        <taxon>Bacteria</taxon>
        <taxon>Pseudomonadati</taxon>
        <taxon>Bacteroidota</taxon>
        <taxon>Chitinophagia</taxon>
        <taxon>Chitinophagales</taxon>
        <taxon>Chitinophagaceae</taxon>
        <taxon>Haoranjiania</taxon>
    </lineage>
</organism>
<keyword evidence="5" id="KW-0597">Phosphoprotein</keyword>
<name>A0AAE3IJZ4_9BACT</name>
<dbReference type="Proteomes" id="UP001209317">
    <property type="component" value="Unassembled WGS sequence"/>
</dbReference>
<keyword evidence="14" id="KW-1185">Reference proteome</keyword>
<dbReference type="SMART" id="SM00388">
    <property type="entry name" value="HisKA"/>
    <property type="match status" value="1"/>
</dbReference>
<dbReference type="RefSeq" id="WP_263036656.1">
    <property type="nucleotide sequence ID" value="NZ_JAOTPL010000001.1"/>
</dbReference>
<sequence>MDSFSVDLTNCDKEPIHILGKIQAYGCLLGIHTKTRTVTYVSKNCYKLFGVQAEDMLNKTIEECLAAAGEYIQQEIARFVNEFSVDRHKETYEIKLQDKLYYAIISQSGETLVAEFEPADKTVIINDRVYDGVSKIIASNAADKLLDSAVKEIKSIISYDRVMVYRFLNDGSGKVVAEVKEEHLEPFLGLHYPESDIPKQARELYKINKIRLIADVDTEDVPVLRTEKSITLDMTHCVQRAVSPMHIRYLKNMGVHSSFSISIIINDKLWGLIACHNYTPKFIDYKIREAAKLLSDIVSSFLFNKKRESNNLIAAKYNDIVRKLQINLLKENTLVKALVQEKTTLLNATEAHGVALCLENNIHTLGSTPDTEQIDALKSWTIENISKPIFSTNKLIEYYAGTDGMLQSAAGVLIVKIGLDAQDMIIWFKPEYIHTVQWAGKPEKNIVARKEGNITLQDISPRTSFDAWTEVVKHTSEAWSEEEIESASNIVQVILETSHKKSKELLEINQKLQAAYDELDTFAYTVSHDLKTPLTVLKTYAEFLKHSQKDLKEDTKQIINNIIKGADNMSFMMNEILSLSRVVTKKPDEKPVNAGEIIQQIVHDLKIVSNNYNTDILIKDTPPVKGDHILIYQAFLNIIGNAIKYSSKADKPVVDITGYEHEGKIYYRITDNGIGIDPKDHGQVFELFKRMDNASAFEGTGVGLTIVKRIMDKHKGIVWFYSALNQGTTFYLIFNK</sequence>
<keyword evidence="7" id="KW-0808">Transferase</keyword>
<dbReference type="Gene3D" id="3.30.450.20">
    <property type="entry name" value="PAS domain"/>
    <property type="match status" value="1"/>
</dbReference>
<keyword evidence="13" id="KW-0067">ATP-binding</keyword>
<protein>
    <recommendedName>
        <fullName evidence="3">histidine kinase</fullName>
        <ecNumber evidence="3">2.7.13.3</ecNumber>
    </recommendedName>
</protein>
<dbReference type="Pfam" id="PF00360">
    <property type="entry name" value="PHY"/>
    <property type="match status" value="1"/>
</dbReference>
<dbReference type="InterPro" id="IPR003018">
    <property type="entry name" value="GAF"/>
</dbReference>
<dbReference type="InterPro" id="IPR013515">
    <property type="entry name" value="Phytochrome_cen-reg"/>
</dbReference>
<evidence type="ECO:0000256" key="3">
    <source>
        <dbReference type="ARBA" id="ARBA00012438"/>
    </source>
</evidence>
<dbReference type="CDD" id="cd00082">
    <property type="entry name" value="HisKA"/>
    <property type="match status" value="1"/>
</dbReference>
<proteinExistence type="inferred from homology"/>
<evidence type="ECO:0000256" key="9">
    <source>
        <dbReference type="ARBA" id="ARBA00022991"/>
    </source>
</evidence>
<dbReference type="Pfam" id="PF01590">
    <property type="entry name" value="GAF"/>
    <property type="match status" value="1"/>
</dbReference>
<dbReference type="InterPro" id="IPR003661">
    <property type="entry name" value="HisK_dim/P_dom"/>
</dbReference>